<reference evidence="6 7" key="1">
    <citation type="submission" date="2019-03" db="EMBL/GenBank/DDBJ databases">
        <title>Genomic Encyclopedia of Type Strains, Phase IV (KMG-IV): sequencing the most valuable type-strain genomes for metagenomic binning, comparative biology and taxonomic classification.</title>
        <authorList>
            <person name="Goeker M."/>
        </authorList>
    </citation>
    <scope>NUCLEOTIDE SEQUENCE [LARGE SCALE GENOMIC DNA]</scope>
    <source>
        <strain evidence="6 7">DSM 24830</strain>
    </source>
</reference>
<dbReference type="Pfam" id="PF04172">
    <property type="entry name" value="LrgB"/>
    <property type="match status" value="1"/>
</dbReference>
<feature type="transmembrane region" description="Helical" evidence="5">
    <location>
        <begin position="100"/>
        <end position="123"/>
    </location>
</feature>
<evidence type="ECO:0000256" key="4">
    <source>
        <dbReference type="ARBA" id="ARBA00023136"/>
    </source>
</evidence>
<sequence length="244" mass="25763">MQNTDLQTLWVYLSTSPLTGLTITLVAYLTAYTLHRKTGTHPLTNTVLISVILLILILEVTDTEYATYFEGAQFIHFLLGPVTVALAIPLFQQFAQVKRLFIPIILSMVIGITVGTIAVMFIAKLLGADLATQISLSARSVTAPVAMGIAEKIGGIPSLTAVLAVLTGIIGAVLGTHYLNLLKIKDNSVKGIAIGNSSHGIGTARAFTLNTSMGAFAGLSMALAALLNALMLPWLVKGFLLVTG</sequence>
<dbReference type="EMBL" id="SMFQ01000005">
    <property type="protein sequence ID" value="TCJ82810.1"/>
    <property type="molecule type" value="Genomic_DNA"/>
</dbReference>
<keyword evidence="2 5" id="KW-0812">Transmembrane</keyword>
<organism evidence="6 7">
    <name type="scientific">Cocleimonas flava</name>
    <dbReference type="NCBI Taxonomy" id="634765"/>
    <lineage>
        <taxon>Bacteria</taxon>
        <taxon>Pseudomonadati</taxon>
        <taxon>Pseudomonadota</taxon>
        <taxon>Gammaproteobacteria</taxon>
        <taxon>Thiotrichales</taxon>
        <taxon>Thiotrichaceae</taxon>
        <taxon>Cocleimonas</taxon>
    </lineage>
</organism>
<dbReference type="AlphaFoldDB" id="A0A4R1EQV3"/>
<dbReference type="InterPro" id="IPR007300">
    <property type="entry name" value="CidB/LrgB"/>
</dbReference>
<dbReference type="OrthoDB" id="9811701at2"/>
<name>A0A4R1EQV3_9GAMM</name>
<dbReference type="PANTHER" id="PTHR30249:SF0">
    <property type="entry name" value="PLASTIDAL GLYCOLATE_GLYCERATE TRANSLOCATOR 1, CHLOROPLASTIC"/>
    <property type="match status" value="1"/>
</dbReference>
<accession>A0A4R1EQV3</accession>
<comment type="subcellular location">
    <subcellularLocation>
        <location evidence="1">Membrane</location>
        <topology evidence="1">Multi-pass membrane protein</topology>
    </subcellularLocation>
</comment>
<keyword evidence="6" id="KW-0378">Hydrolase</keyword>
<evidence type="ECO:0000313" key="7">
    <source>
        <dbReference type="Proteomes" id="UP000294887"/>
    </source>
</evidence>
<feature type="transmembrane region" description="Helical" evidence="5">
    <location>
        <begin position="215"/>
        <end position="236"/>
    </location>
</feature>
<gene>
    <name evidence="6" type="ORF">EV695_3546</name>
</gene>
<keyword evidence="4 5" id="KW-0472">Membrane</keyword>
<proteinExistence type="predicted"/>
<comment type="caution">
    <text evidence="6">The sequence shown here is derived from an EMBL/GenBank/DDBJ whole genome shotgun (WGS) entry which is preliminary data.</text>
</comment>
<feature type="transmembrane region" description="Helical" evidence="5">
    <location>
        <begin position="43"/>
        <end position="61"/>
    </location>
</feature>
<dbReference type="GO" id="GO:0016787">
    <property type="term" value="F:hydrolase activity"/>
    <property type="evidence" value="ECO:0007669"/>
    <property type="project" value="UniProtKB-KW"/>
</dbReference>
<feature type="transmembrane region" description="Helical" evidence="5">
    <location>
        <begin position="161"/>
        <end position="181"/>
    </location>
</feature>
<evidence type="ECO:0000313" key="6">
    <source>
        <dbReference type="EMBL" id="TCJ82810.1"/>
    </source>
</evidence>
<dbReference type="Proteomes" id="UP000294887">
    <property type="component" value="Unassembled WGS sequence"/>
</dbReference>
<dbReference type="RefSeq" id="WP_131907310.1">
    <property type="nucleotide sequence ID" value="NZ_BAAAFU010000007.1"/>
</dbReference>
<protein>
    <submittedName>
        <fullName evidence="6">Putative murein hydrolase (TIGR00659 family)</fullName>
    </submittedName>
</protein>
<keyword evidence="7" id="KW-1185">Reference proteome</keyword>
<evidence type="ECO:0000256" key="5">
    <source>
        <dbReference type="SAM" id="Phobius"/>
    </source>
</evidence>
<dbReference type="PANTHER" id="PTHR30249">
    <property type="entry name" value="PUTATIVE SEROTONIN TRANSPORTER"/>
    <property type="match status" value="1"/>
</dbReference>
<evidence type="ECO:0000256" key="1">
    <source>
        <dbReference type="ARBA" id="ARBA00004141"/>
    </source>
</evidence>
<feature type="transmembrane region" description="Helical" evidence="5">
    <location>
        <begin position="12"/>
        <end position="31"/>
    </location>
</feature>
<feature type="transmembrane region" description="Helical" evidence="5">
    <location>
        <begin position="73"/>
        <end position="91"/>
    </location>
</feature>
<evidence type="ECO:0000256" key="3">
    <source>
        <dbReference type="ARBA" id="ARBA00022989"/>
    </source>
</evidence>
<keyword evidence="3 5" id="KW-1133">Transmembrane helix</keyword>
<dbReference type="GO" id="GO:0016020">
    <property type="term" value="C:membrane"/>
    <property type="evidence" value="ECO:0007669"/>
    <property type="project" value="UniProtKB-SubCell"/>
</dbReference>
<evidence type="ECO:0000256" key="2">
    <source>
        <dbReference type="ARBA" id="ARBA00022692"/>
    </source>
</evidence>